<reference evidence="2" key="1">
    <citation type="submission" date="2021-01" db="EMBL/GenBank/DDBJ databases">
        <authorList>
            <person name="Kaushik A."/>
        </authorList>
    </citation>
    <scope>NUCLEOTIDE SEQUENCE</scope>
    <source>
        <strain evidence="2">AG4-R118</strain>
    </source>
</reference>
<feature type="non-terminal residue" evidence="2">
    <location>
        <position position="1"/>
    </location>
</feature>
<accession>A0A8H3AVP4</accession>
<dbReference type="EMBL" id="CAJMWX010000980">
    <property type="protein sequence ID" value="CAE6441620.1"/>
    <property type="molecule type" value="Genomic_DNA"/>
</dbReference>
<feature type="non-terminal residue" evidence="2">
    <location>
        <position position="140"/>
    </location>
</feature>
<sequence>QENISLPLPLDYEFPKLNSSNATEATNKGWQDSADQYAVVGRQANSEQVATLPPAPSISSEATREVESSLLRIDSYSSQRPQKNWFNASDVPEPEHDEEPTRNTFHRSPSPATANSYGPYTTGPAAESAVTSTQPYANIL</sequence>
<organism evidence="2 3">
    <name type="scientific">Rhizoctonia solani</name>
    <dbReference type="NCBI Taxonomy" id="456999"/>
    <lineage>
        <taxon>Eukaryota</taxon>
        <taxon>Fungi</taxon>
        <taxon>Dikarya</taxon>
        <taxon>Basidiomycota</taxon>
        <taxon>Agaricomycotina</taxon>
        <taxon>Agaricomycetes</taxon>
        <taxon>Cantharellales</taxon>
        <taxon>Ceratobasidiaceae</taxon>
        <taxon>Rhizoctonia</taxon>
    </lineage>
</organism>
<evidence type="ECO:0000313" key="3">
    <source>
        <dbReference type="Proteomes" id="UP000663888"/>
    </source>
</evidence>
<gene>
    <name evidence="2" type="ORF">RDB_LOCUS51465</name>
</gene>
<feature type="compositionally biased region" description="Polar residues" evidence="1">
    <location>
        <begin position="75"/>
        <end position="87"/>
    </location>
</feature>
<comment type="caution">
    <text evidence="2">The sequence shown here is derived from an EMBL/GenBank/DDBJ whole genome shotgun (WGS) entry which is preliminary data.</text>
</comment>
<feature type="region of interest" description="Disordered" evidence="1">
    <location>
        <begin position="1"/>
        <end position="140"/>
    </location>
</feature>
<name>A0A8H3AVP4_9AGAM</name>
<evidence type="ECO:0000256" key="1">
    <source>
        <dbReference type="SAM" id="MobiDB-lite"/>
    </source>
</evidence>
<protein>
    <submittedName>
        <fullName evidence="2">Uncharacterized protein</fullName>
    </submittedName>
</protein>
<feature type="compositionally biased region" description="Polar residues" evidence="1">
    <location>
        <begin position="102"/>
        <end position="119"/>
    </location>
</feature>
<feature type="compositionally biased region" description="Polar residues" evidence="1">
    <location>
        <begin position="17"/>
        <end position="34"/>
    </location>
</feature>
<dbReference type="Proteomes" id="UP000663888">
    <property type="component" value="Unassembled WGS sequence"/>
</dbReference>
<proteinExistence type="predicted"/>
<feature type="compositionally biased region" description="Polar residues" evidence="1">
    <location>
        <begin position="129"/>
        <end position="140"/>
    </location>
</feature>
<evidence type="ECO:0000313" key="2">
    <source>
        <dbReference type="EMBL" id="CAE6441620.1"/>
    </source>
</evidence>
<dbReference type="AlphaFoldDB" id="A0A8H3AVP4"/>